<accession>A0A1M6V026</accession>
<dbReference type="Proteomes" id="UP000184474">
    <property type="component" value="Unassembled WGS sequence"/>
</dbReference>
<evidence type="ECO:0000313" key="2">
    <source>
        <dbReference type="Proteomes" id="UP000184474"/>
    </source>
</evidence>
<dbReference type="AlphaFoldDB" id="A0A1M6V026"/>
<keyword evidence="2" id="KW-1185">Reference proteome</keyword>
<dbReference type="InterPro" id="IPR029044">
    <property type="entry name" value="Nucleotide-diphossugar_trans"/>
</dbReference>
<protein>
    <recommendedName>
        <fullName evidence="3">Glycosyl transferase family 2</fullName>
    </recommendedName>
</protein>
<gene>
    <name evidence="1" type="ORF">SAMN04488028_10865</name>
</gene>
<dbReference type="EMBL" id="FRAA01000008">
    <property type="protein sequence ID" value="SHK74790.1"/>
    <property type="molecule type" value="Genomic_DNA"/>
</dbReference>
<reference evidence="2" key="1">
    <citation type="submission" date="2016-11" db="EMBL/GenBank/DDBJ databases">
        <authorList>
            <person name="Varghese N."/>
            <person name="Submissions S."/>
        </authorList>
    </citation>
    <scope>NUCLEOTIDE SEQUENCE [LARGE SCALE GENOMIC DNA]</scope>
    <source>
        <strain evidence="2">DSM 26134</strain>
    </source>
</reference>
<sequence length="289" mass="33031">MSRIVTETMRLLTLRSTNSSYWIKRMSNKPRSKAVISLSVLPTRFKGLTPTLNSLTDQSVLPEKIILNLPKAFERDKAEYIIPDYVTNHPLVEINWIEKDMGPATKLLPTLNLYENEPEKLIIIVDDDQLYPKGMVENYINQSKSLPDAAMTLSGWTVPSSFDHGDKVQLYGAIVRIYRKDTSVDEPVRVDCLQGAASFAVKPKLFDRGVFDFDNAPREAFFVDDIWVSGNLSRCKSPVYVVPAPFRYGRFVSLRQSAEFGLSSTVNADNTNNNKLYRYFQKEWWSLNQ</sequence>
<dbReference type="STRING" id="156994.SAMN04488028_10865"/>
<proteinExistence type="predicted"/>
<name>A0A1M6V026_REIAG</name>
<dbReference type="SUPFAM" id="SSF53448">
    <property type="entry name" value="Nucleotide-diphospho-sugar transferases"/>
    <property type="match status" value="1"/>
</dbReference>
<organism evidence="1 2">
    <name type="scientific">Reichenbachiella agariperforans</name>
    <dbReference type="NCBI Taxonomy" id="156994"/>
    <lineage>
        <taxon>Bacteria</taxon>
        <taxon>Pseudomonadati</taxon>
        <taxon>Bacteroidota</taxon>
        <taxon>Cytophagia</taxon>
        <taxon>Cytophagales</taxon>
        <taxon>Reichenbachiellaceae</taxon>
        <taxon>Reichenbachiella</taxon>
    </lineage>
</organism>
<evidence type="ECO:0008006" key="3">
    <source>
        <dbReference type="Google" id="ProtNLM"/>
    </source>
</evidence>
<evidence type="ECO:0000313" key="1">
    <source>
        <dbReference type="EMBL" id="SHK74790.1"/>
    </source>
</evidence>